<protein>
    <recommendedName>
        <fullName evidence="4">Argonaute siRNA chaperone complex subunit Arb1</fullName>
    </recommendedName>
</protein>
<proteinExistence type="predicted"/>
<evidence type="ECO:0000313" key="2">
    <source>
        <dbReference type="EMBL" id="KIV87635.1"/>
    </source>
</evidence>
<evidence type="ECO:0000313" key="3">
    <source>
        <dbReference type="Proteomes" id="UP000053599"/>
    </source>
</evidence>
<dbReference type="InterPro" id="IPR018606">
    <property type="entry name" value="Arb1"/>
</dbReference>
<sequence>MEENKTPGNESQTPEENLATALVAVGLNHKHGETDKQTLPTNGQHTSSHTNGIAPEGSVPGDEPAAHPDDEDYGEVVDLPPPEERKKKKRKKAKPKSQRGLDKPSGFEDFFADAPMTPAQHAEEQEIYDPALHFVDRILTAIARFERTRKLVSERRDILFKYLAYGSIETGPNQFQGGQDTEGMDKTQIAQTLTQARISDNKRDLGTETSLYEVDFQGVMKGFLSRRAQDMYGFETREQVSMVTTTLERFMDYLLQHDVCPEYRDDVLATRNLCREAHSELWDVAEATRRLPGDFNIACSTMFGGSYAQGYDGEASWRPESEAQAFVGMKPEEARQIIHFGVAGAATEDVYQAYLHAIHGDGALEVVSVEKHIGFEITRIVPPTEDCKQLYTTASQHFRPVGCVYAIPWSNPDTPPEDLTEEEKQALSLPTTPDETEYVFFMESILQSYLRVGMKVEATVHTLNCGIMFFDEVLNVFPTFDEYLVNELMLGWKEPRPVKGAFDYVESEDDDEGDEGHGDQPEDEDAAEEVTPKQSGEVDEVSRARPTPRTWPTR</sequence>
<feature type="compositionally biased region" description="Polar residues" evidence="1">
    <location>
        <begin position="1"/>
        <end position="15"/>
    </location>
</feature>
<feature type="compositionally biased region" description="Low complexity" evidence="1">
    <location>
        <begin position="545"/>
        <end position="554"/>
    </location>
</feature>
<dbReference type="STRING" id="1016849.A0A0D1WFU1"/>
<dbReference type="OrthoDB" id="435402at2759"/>
<evidence type="ECO:0008006" key="4">
    <source>
        <dbReference type="Google" id="ProtNLM"/>
    </source>
</evidence>
<dbReference type="Proteomes" id="UP000053599">
    <property type="component" value="Unassembled WGS sequence"/>
</dbReference>
<dbReference type="GO" id="GO:0031047">
    <property type="term" value="P:regulatory ncRNA-mediated gene silencing"/>
    <property type="evidence" value="ECO:0007669"/>
    <property type="project" value="InterPro"/>
</dbReference>
<evidence type="ECO:0000256" key="1">
    <source>
        <dbReference type="SAM" id="MobiDB-lite"/>
    </source>
</evidence>
<feature type="compositionally biased region" description="Polar residues" evidence="1">
    <location>
        <begin position="37"/>
        <end position="51"/>
    </location>
</feature>
<feature type="region of interest" description="Disordered" evidence="1">
    <location>
        <begin position="1"/>
        <end position="107"/>
    </location>
</feature>
<gene>
    <name evidence="2" type="ORF">PV11_03167</name>
</gene>
<reference evidence="2 3" key="1">
    <citation type="submission" date="2015-01" db="EMBL/GenBank/DDBJ databases">
        <title>The Genome Sequence of Exophiala sideris CBS121828.</title>
        <authorList>
            <consortium name="The Broad Institute Genomics Platform"/>
            <person name="Cuomo C."/>
            <person name="de Hoog S."/>
            <person name="Gorbushina A."/>
            <person name="Stielow B."/>
            <person name="Teixiera M."/>
            <person name="Abouelleil A."/>
            <person name="Chapman S.B."/>
            <person name="Priest M."/>
            <person name="Young S.K."/>
            <person name="Wortman J."/>
            <person name="Nusbaum C."/>
            <person name="Birren B."/>
        </authorList>
    </citation>
    <scope>NUCLEOTIDE SEQUENCE [LARGE SCALE GENOMIC DNA]</scope>
    <source>
        <strain evidence="2 3">CBS 121828</strain>
    </source>
</reference>
<feature type="compositionally biased region" description="Acidic residues" evidence="1">
    <location>
        <begin position="505"/>
        <end position="514"/>
    </location>
</feature>
<dbReference type="GO" id="GO:0033167">
    <property type="term" value="C:ARC complex"/>
    <property type="evidence" value="ECO:0007669"/>
    <property type="project" value="InterPro"/>
</dbReference>
<organism evidence="2 3">
    <name type="scientific">Exophiala sideris</name>
    <dbReference type="NCBI Taxonomy" id="1016849"/>
    <lineage>
        <taxon>Eukaryota</taxon>
        <taxon>Fungi</taxon>
        <taxon>Dikarya</taxon>
        <taxon>Ascomycota</taxon>
        <taxon>Pezizomycotina</taxon>
        <taxon>Eurotiomycetes</taxon>
        <taxon>Chaetothyriomycetidae</taxon>
        <taxon>Chaetothyriales</taxon>
        <taxon>Herpotrichiellaceae</taxon>
        <taxon>Exophiala</taxon>
    </lineage>
</organism>
<accession>A0A0D1WFU1</accession>
<feature type="region of interest" description="Disordered" evidence="1">
    <location>
        <begin position="504"/>
        <end position="554"/>
    </location>
</feature>
<dbReference type="HOGENOM" id="CLU_023193_2_0_1"/>
<dbReference type="Pfam" id="PF09692">
    <property type="entry name" value="Arb1"/>
    <property type="match status" value="1"/>
</dbReference>
<feature type="compositionally biased region" description="Basic residues" evidence="1">
    <location>
        <begin position="86"/>
        <end position="97"/>
    </location>
</feature>
<dbReference type="AlphaFoldDB" id="A0A0D1WFU1"/>
<name>A0A0D1WFU1_9EURO</name>
<dbReference type="EMBL" id="KN846951">
    <property type="protein sequence ID" value="KIV87635.1"/>
    <property type="molecule type" value="Genomic_DNA"/>
</dbReference>